<feature type="compositionally biased region" description="Polar residues" evidence="1">
    <location>
        <begin position="187"/>
        <end position="197"/>
    </location>
</feature>
<dbReference type="Proteomes" id="UP000000437">
    <property type="component" value="Chromosome 11"/>
</dbReference>
<feature type="region of interest" description="Disordered" evidence="1">
    <location>
        <begin position="369"/>
        <end position="390"/>
    </location>
</feature>
<evidence type="ECO:0000313" key="3">
    <source>
        <dbReference type="RefSeq" id="XP_005169450.1"/>
    </source>
</evidence>
<evidence type="ECO:0000256" key="1">
    <source>
        <dbReference type="SAM" id="MobiDB-lite"/>
    </source>
</evidence>
<feature type="compositionally biased region" description="Low complexity" evidence="1">
    <location>
        <begin position="371"/>
        <end position="386"/>
    </location>
</feature>
<dbReference type="AlphaFoldDB" id="A0A8M2BHA0"/>
<organism evidence="2 3">
    <name type="scientific">Danio rerio</name>
    <name type="common">Zebrafish</name>
    <name type="synonym">Brachydanio rerio</name>
    <dbReference type="NCBI Taxonomy" id="7955"/>
    <lineage>
        <taxon>Eukaryota</taxon>
        <taxon>Metazoa</taxon>
        <taxon>Chordata</taxon>
        <taxon>Craniata</taxon>
        <taxon>Vertebrata</taxon>
        <taxon>Euteleostomi</taxon>
        <taxon>Actinopterygii</taxon>
        <taxon>Neopterygii</taxon>
        <taxon>Teleostei</taxon>
        <taxon>Ostariophysi</taxon>
        <taxon>Cypriniformes</taxon>
        <taxon>Danionidae</taxon>
        <taxon>Danioninae</taxon>
        <taxon>Danio</taxon>
    </lineage>
</organism>
<dbReference type="OrthoDB" id="8866850at2759"/>
<accession>A0A8M2BHA0</accession>
<protein>
    <submittedName>
        <fullName evidence="3">Uncharacterized protein si:ch211-227n13.3 isoform X1</fullName>
    </submittedName>
</protein>
<reference evidence="3" key="1">
    <citation type="submission" date="2025-08" db="UniProtKB">
        <authorList>
            <consortium name="RefSeq"/>
        </authorList>
    </citation>
    <scope>IDENTIFICATION</scope>
    <source>
        <strain evidence="3">Tuebingen</strain>
        <tissue evidence="3">Fibroblasts and whole tissue</tissue>
    </source>
</reference>
<dbReference type="KEGG" id="dre:558023"/>
<dbReference type="FunCoup" id="A0A8M2BHA0">
    <property type="interactions" value="2"/>
</dbReference>
<dbReference type="GeneID" id="558023"/>
<keyword evidence="2" id="KW-1185">Reference proteome</keyword>
<dbReference type="ZFIN" id="ZDB-GENE-141222-2">
    <property type="gene designation" value="si:ch211-227n13.3"/>
</dbReference>
<evidence type="ECO:0000313" key="2">
    <source>
        <dbReference type="Proteomes" id="UP000000437"/>
    </source>
</evidence>
<name>A0A8M2BHA0_DANRE</name>
<evidence type="ECO:0000313" key="4">
    <source>
        <dbReference type="ZFIN" id="ZDB-GENE-141222-2"/>
    </source>
</evidence>
<proteinExistence type="predicted"/>
<feature type="region of interest" description="Disordered" evidence="1">
    <location>
        <begin position="163"/>
        <end position="201"/>
    </location>
</feature>
<dbReference type="AGR" id="ZFIN:ZDB-GENE-141222-2"/>
<gene>
    <name evidence="3 4" type="primary">si:ch211-227n13.3</name>
</gene>
<feature type="region of interest" description="Disordered" evidence="1">
    <location>
        <begin position="409"/>
        <end position="429"/>
    </location>
</feature>
<dbReference type="RefSeq" id="XP_005169450.1">
    <property type="nucleotide sequence ID" value="XM_005169393.5"/>
</dbReference>
<sequence length="500" mass="57524">MDLLDMLDQTDCRHFKTEANDYYLNNFPQRQVSGCYSEVNILVLSEITTKSVSMNLRRSTILKGRQQEPKNVKGSESISVLLSDTDSSQSESIEEIIDQVSVIREMKRPVRKYKAAASRRAGKKRLSVVESQQDTVQKISLAVGAMAEDTLEKLRLMSNKCETELRPTSPVHSREELVVSDDSSSDHTVNSGPSSPSRPVDNIRCRECERLFTKVRRWPSTNKKSRDKNPASLSCDMWVLLKKRHPQRRRHREKGLLWTSLSHIRKMLAQGSGFSAVRTQMKCSRPHVFLQRILRRCKYLTSIQSDLSITRAKPRHRKRPRVVFPPIAGWNSSVKRRPSVNNTFLQQLSPFNLSVRETQEDELYAEEKLLKSNQKNSSNQKSANAKGKMKELEVSDGVDVTRRVLKFDEQLQTGEQRKSPRQQHEHGEIHEAQIELQEESSEDSDWFRTPTDLFSVKPKIKQGNQKKISDPKPNVQKPNFMSLLATMLKNQNQIIRESCK</sequence>